<sequence length="124" mass="13659">IKTTPSVKLLGVHLDRELRWHEQGAAALAKGEAWLIQTARIARASRGIGASDMRRLYLGVCVPRMLYAADLFLSPRVKSIPPREAQRAIVKKLRSVQRRAALAITGALRSTPTDVLDAYAHLPP</sequence>
<feature type="non-terminal residue" evidence="1">
    <location>
        <position position="1"/>
    </location>
</feature>
<proteinExistence type="predicted"/>
<dbReference type="AlphaFoldDB" id="A0AAD7AA23"/>
<evidence type="ECO:0000313" key="2">
    <source>
        <dbReference type="Proteomes" id="UP001218218"/>
    </source>
</evidence>
<evidence type="ECO:0000313" key="1">
    <source>
        <dbReference type="EMBL" id="KAJ7353147.1"/>
    </source>
</evidence>
<gene>
    <name evidence="1" type="ORF">DFH08DRAFT_625733</name>
</gene>
<accession>A0AAD7AA23</accession>
<feature type="non-terminal residue" evidence="1">
    <location>
        <position position="124"/>
    </location>
</feature>
<comment type="caution">
    <text evidence="1">The sequence shown here is derived from an EMBL/GenBank/DDBJ whole genome shotgun (WGS) entry which is preliminary data.</text>
</comment>
<name>A0AAD7AA23_9AGAR</name>
<organism evidence="1 2">
    <name type="scientific">Mycena albidolilacea</name>
    <dbReference type="NCBI Taxonomy" id="1033008"/>
    <lineage>
        <taxon>Eukaryota</taxon>
        <taxon>Fungi</taxon>
        <taxon>Dikarya</taxon>
        <taxon>Basidiomycota</taxon>
        <taxon>Agaricomycotina</taxon>
        <taxon>Agaricomycetes</taxon>
        <taxon>Agaricomycetidae</taxon>
        <taxon>Agaricales</taxon>
        <taxon>Marasmiineae</taxon>
        <taxon>Mycenaceae</taxon>
        <taxon>Mycena</taxon>
    </lineage>
</organism>
<dbReference type="Proteomes" id="UP001218218">
    <property type="component" value="Unassembled WGS sequence"/>
</dbReference>
<reference evidence="1" key="1">
    <citation type="submission" date="2023-03" db="EMBL/GenBank/DDBJ databases">
        <title>Massive genome expansion in bonnet fungi (Mycena s.s.) driven by repeated elements and novel gene families across ecological guilds.</title>
        <authorList>
            <consortium name="Lawrence Berkeley National Laboratory"/>
            <person name="Harder C.B."/>
            <person name="Miyauchi S."/>
            <person name="Viragh M."/>
            <person name="Kuo A."/>
            <person name="Thoen E."/>
            <person name="Andreopoulos B."/>
            <person name="Lu D."/>
            <person name="Skrede I."/>
            <person name="Drula E."/>
            <person name="Henrissat B."/>
            <person name="Morin E."/>
            <person name="Kohler A."/>
            <person name="Barry K."/>
            <person name="LaButti K."/>
            <person name="Morin E."/>
            <person name="Salamov A."/>
            <person name="Lipzen A."/>
            <person name="Mereny Z."/>
            <person name="Hegedus B."/>
            <person name="Baldrian P."/>
            <person name="Stursova M."/>
            <person name="Weitz H."/>
            <person name="Taylor A."/>
            <person name="Grigoriev I.V."/>
            <person name="Nagy L.G."/>
            <person name="Martin F."/>
            <person name="Kauserud H."/>
        </authorList>
    </citation>
    <scope>NUCLEOTIDE SEQUENCE</scope>
    <source>
        <strain evidence="1">CBHHK002</strain>
    </source>
</reference>
<evidence type="ECO:0008006" key="3">
    <source>
        <dbReference type="Google" id="ProtNLM"/>
    </source>
</evidence>
<dbReference type="EMBL" id="JARIHO010000011">
    <property type="protein sequence ID" value="KAJ7353147.1"/>
    <property type="molecule type" value="Genomic_DNA"/>
</dbReference>
<protein>
    <recommendedName>
        <fullName evidence="3">Reverse transcriptase</fullName>
    </recommendedName>
</protein>
<keyword evidence="2" id="KW-1185">Reference proteome</keyword>